<evidence type="ECO:0000256" key="3">
    <source>
        <dbReference type="SAM" id="MobiDB-lite"/>
    </source>
</evidence>
<accession>A0A2Z6EWX8</accession>
<protein>
    <recommendedName>
        <fullName evidence="2">Cell division coordinator CpoB</fullName>
    </recommendedName>
</protein>
<dbReference type="HAMAP" id="MF_02066">
    <property type="entry name" value="CpoB"/>
    <property type="match status" value="1"/>
</dbReference>
<evidence type="ECO:0000259" key="5">
    <source>
        <dbReference type="Pfam" id="PF16331"/>
    </source>
</evidence>
<dbReference type="EMBL" id="AP018150">
    <property type="protein sequence ID" value="BBE09957.1"/>
    <property type="molecule type" value="Genomic_DNA"/>
</dbReference>
<dbReference type="InterPro" id="IPR019734">
    <property type="entry name" value="TPR_rpt"/>
</dbReference>
<dbReference type="Pfam" id="PF13525">
    <property type="entry name" value="YfiO"/>
    <property type="match status" value="1"/>
</dbReference>
<dbReference type="InterPro" id="IPR014162">
    <property type="entry name" value="CpoB_C"/>
</dbReference>
<feature type="domain" description="YbgF trimerisation" evidence="5">
    <location>
        <begin position="52"/>
        <end position="124"/>
    </location>
</feature>
<dbReference type="SUPFAM" id="SSF48452">
    <property type="entry name" value="TPR-like"/>
    <property type="match status" value="1"/>
</dbReference>
<comment type="subcellular location">
    <subcellularLocation>
        <location evidence="2">Periplasm</location>
    </subcellularLocation>
</comment>
<keyword evidence="7" id="KW-1185">Reference proteome</keyword>
<gene>
    <name evidence="2" type="primary">cpoB</name>
    <name evidence="6" type="ORF">MCB1EB_1796</name>
</gene>
<evidence type="ECO:0000256" key="2">
    <source>
        <dbReference type="HAMAP-Rule" id="MF_02066"/>
    </source>
</evidence>
<dbReference type="NCBIfam" id="TIGR02795">
    <property type="entry name" value="tol_pal_ybgF"/>
    <property type="match status" value="1"/>
</dbReference>
<keyword evidence="2" id="KW-0574">Periplasm</keyword>
<dbReference type="Gene3D" id="1.25.40.10">
    <property type="entry name" value="Tetratricopeptide repeat domain"/>
    <property type="match status" value="1"/>
</dbReference>
<name>A0A2Z6EWX8_9BURK</name>
<dbReference type="InterPro" id="IPR034706">
    <property type="entry name" value="CpoB"/>
</dbReference>
<dbReference type="InterPro" id="IPR011990">
    <property type="entry name" value="TPR-like_helical_dom_sf"/>
</dbReference>
<sequence length="268" mass="30091" precursor="true">MTRLSLSSYFDCARLRSALATIAISALLLNAITPAQAGLFDDDEARRAVLDLRTRTDNLADQLSAAQRTILNQANQLEQLQQQVATLRGQNEILVNQLVDMQKAKKDFYTDLDGRLKRVEPQQQQQPEQQPQQPANGVPDAAAQLSEANAFKAALAQFQKGDFARAANAFKSFLWKYPKSAYQPTARYWLGNAFYALRDYKRSTEMLQSVVKEYPTHPRAPDALFSIAQNQLEQGKKSMARNTLRQVIAQYGTSEAAKNARTKLTQIH</sequence>
<feature type="signal peptide" evidence="2">
    <location>
        <begin position="1"/>
        <end position="37"/>
    </location>
</feature>
<comment type="function">
    <text evidence="2">Mediates coordination of peptidoglycan synthesis and outer membrane constriction during cell division.</text>
</comment>
<comment type="similarity">
    <text evidence="2">Belongs to the CpoB family.</text>
</comment>
<feature type="region of interest" description="Disordered" evidence="3">
    <location>
        <begin position="119"/>
        <end position="141"/>
    </location>
</feature>
<feature type="chain" id="PRO_5041748981" description="Cell division coordinator CpoB" evidence="2">
    <location>
        <begin position="38"/>
        <end position="268"/>
    </location>
</feature>
<dbReference type="Proteomes" id="UP000282597">
    <property type="component" value="Chromosome"/>
</dbReference>
<keyword evidence="2" id="KW-0132">Cell division</keyword>
<proteinExistence type="inferred from homology"/>
<dbReference type="KEGG" id="mcys:MCB1EB_1796"/>
<keyword evidence="2" id="KW-0131">Cell cycle</keyword>
<evidence type="ECO:0000256" key="1">
    <source>
        <dbReference type="ARBA" id="ARBA00022729"/>
    </source>
</evidence>
<keyword evidence="2" id="KW-0175">Coiled coil</keyword>
<dbReference type="GO" id="GO:0030288">
    <property type="term" value="C:outer membrane-bounded periplasmic space"/>
    <property type="evidence" value="ECO:0007669"/>
    <property type="project" value="UniProtKB-UniRule"/>
</dbReference>
<dbReference type="GO" id="GO:0043093">
    <property type="term" value="P:FtsZ-dependent cytokinesis"/>
    <property type="evidence" value="ECO:0007669"/>
    <property type="project" value="UniProtKB-UniRule"/>
</dbReference>
<dbReference type="RefSeq" id="WP_026921323.1">
    <property type="nucleotide sequence ID" value="NZ_AP018150.1"/>
</dbReference>
<organism evidence="6 7">
    <name type="scientific">Mycoavidus cysteinexigens</name>
    <dbReference type="NCBI Taxonomy" id="1553431"/>
    <lineage>
        <taxon>Bacteria</taxon>
        <taxon>Pseudomonadati</taxon>
        <taxon>Pseudomonadota</taxon>
        <taxon>Betaproteobacteria</taxon>
        <taxon>Burkholderiales</taxon>
        <taxon>Burkholderiaceae</taxon>
        <taxon>Mycoavidus</taxon>
    </lineage>
</organism>
<dbReference type="Pfam" id="PF16331">
    <property type="entry name" value="TolA_bind_tri"/>
    <property type="match status" value="1"/>
</dbReference>
<evidence type="ECO:0000313" key="7">
    <source>
        <dbReference type="Proteomes" id="UP000282597"/>
    </source>
</evidence>
<feature type="domain" description="Outer membrane lipoprotein BamD-like" evidence="4">
    <location>
        <begin position="146"/>
        <end position="266"/>
    </location>
</feature>
<reference evidence="6 7" key="1">
    <citation type="journal article" date="2018" name="Microbes Environ.">
        <title>Comparative Genomic Insights into Endofungal Lifestyles of Two Bacterial Endosymbionts, Mycoavidus cysteinexigens and Burkholderia rhizoxinica.</title>
        <authorList>
            <person name="Sharmin D."/>
            <person name="Guo Y."/>
            <person name="Nishizawa T."/>
            <person name="Ohshima S."/>
            <person name="Sato Y."/>
            <person name="Takashima Y."/>
            <person name="Narisawa K."/>
            <person name="Ohta H."/>
        </authorList>
    </citation>
    <scope>NUCLEOTIDE SEQUENCE [LARGE SCALE GENOMIC DNA]</scope>
    <source>
        <strain evidence="6 7">B1-EB</strain>
    </source>
</reference>
<dbReference type="AlphaFoldDB" id="A0A2Z6EWX8"/>
<feature type="compositionally biased region" description="Low complexity" evidence="3">
    <location>
        <begin position="121"/>
        <end position="134"/>
    </location>
</feature>
<dbReference type="InterPro" id="IPR039565">
    <property type="entry name" value="BamD-like"/>
</dbReference>
<evidence type="ECO:0000313" key="6">
    <source>
        <dbReference type="EMBL" id="BBE09957.1"/>
    </source>
</evidence>
<dbReference type="GO" id="GO:0070206">
    <property type="term" value="P:protein trimerization"/>
    <property type="evidence" value="ECO:0007669"/>
    <property type="project" value="InterPro"/>
</dbReference>
<dbReference type="InterPro" id="IPR032519">
    <property type="entry name" value="YbgF_tri"/>
</dbReference>
<dbReference type="Gene3D" id="1.20.5.110">
    <property type="match status" value="1"/>
</dbReference>
<dbReference type="PROSITE" id="PS50005">
    <property type="entry name" value="TPR"/>
    <property type="match status" value="1"/>
</dbReference>
<evidence type="ECO:0000259" key="4">
    <source>
        <dbReference type="Pfam" id="PF13525"/>
    </source>
</evidence>
<keyword evidence="1 2" id="KW-0732">Signal</keyword>
<feature type="coiled-coil region" evidence="2">
    <location>
        <begin position="63"/>
        <end position="97"/>
    </location>
</feature>